<evidence type="ECO:0000259" key="2">
    <source>
        <dbReference type="PROSITE" id="PS51788"/>
    </source>
</evidence>
<protein>
    <recommendedName>
        <fullName evidence="2">CULT domain-containing protein</fullName>
    </recommendedName>
</protein>
<dbReference type="Proteomes" id="UP000041254">
    <property type="component" value="Unassembled WGS sequence"/>
</dbReference>
<evidence type="ECO:0000313" key="4">
    <source>
        <dbReference type="Proteomes" id="UP000041254"/>
    </source>
</evidence>
<feature type="domain" description="CULT" evidence="2">
    <location>
        <begin position="69"/>
        <end position="210"/>
    </location>
</feature>
<feature type="transmembrane region" description="Helical" evidence="1">
    <location>
        <begin position="240"/>
        <end position="266"/>
    </location>
</feature>
<dbReference type="STRING" id="1169540.A0A0G4G937"/>
<dbReference type="VEuPathDB" id="CryptoDB:Vbra_17228"/>
<evidence type="ECO:0000313" key="3">
    <source>
        <dbReference type="EMBL" id="CEM25337.1"/>
    </source>
</evidence>
<evidence type="ECO:0000256" key="1">
    <source>
        <dbReference type="SAM" id="Phobius"/>
    </source>
</evidence>
<keyword evidence="1" id="KW-1133">Transmembrane helix</keyword>
<name>A0A0G4G937_VITBC</name>
<proteinExistence type="predicted"/>
<dbReference type="AlphaFoldDB" id="A0A0G4G937"/>
<dbReference type="OrthoDB" id="5778218at2759"/>
<reference evidence="3 4" key="1">
    <citation type="submission" date="2014-11" db="EMBL/GenBank/DDBJ databases">
        <authorList>
            <person name="Zhu J."/>
            <person name="Qi W."/>
            <person name="Song R."/>
        </authorList>
    </citation>
    <scope>NUCLEOTIDE SEQUENCE [LARGE SCALE GENOMIC DNA]</scope>
</reference>
<dbReference type="PROSITE" id="PS51788">
    <property type="entry name" value="CULT"/>
    <property type="match status" value="1"/>
</dbReference>
<dbReference type="EMBL" id="CDMY01000597">
    <property type="protein sequence ID" value="CEM25337.1"/>
    <property type="molecule type" value="Genomic_DNA"/>
</dbReference>
<sequence length="349" mass="38138">MAPRDVFRLFLRSLLCGLIFGFALCMLFVGTILILVGLYMLGVEFPEPPNVVTLEGQHDGHHHQQQQQQHDLECKSCGTAIGRSADLYPPREVGGVSSFVAWQEGAYLGHVTQNIGGVNTTVYTFQQLPSISAKRLRFRVVRLKDTTHTNLRKYGPSHSDSWFPAYRWTIAVCPVCGRQIGWHFSPKAVSKHNHQEAFYAINLDAIRNHTHATRHPQPATSTYLSTSVDRLQQKMREDPTLASVLGGAAVAGGGGMAGVSVAAMVLLPTAGIPSPFIGFNLYLRTVGVLLLGCALACVCAATLWNAKPVLRARRRLLVAQLSNEGASGNNNNSKALLQCLRAADTTRRR</sequence>
<feature type="transmembrane region" description="Helical" evidence="1">
    <location>
        <begin position="12"/>
        <end position="41"/>
    </location>
</feature>
<gene>
    <name evidence="3" type="ORF">Vbra_17228</name>
</gene>
<organism evidence="3 4">
    <name type="scientific">Vitrella brassicaformis (strain CCMP3155)</name>
    <dbReference type="NCBI Taxonomy" id="1169540"/>
    <lineage>
        <taxon>Eukaryota</taxon>
        <taxon>Sar</taxon>
        <taxon>Alveolata</taxon>
        <taxon>Colpodellida</taxon>
        <taxon>Vitrellaceae</taxon>
        <taxon>Vitrella</taxon>
    </lineage>
</organism>
<dbReference type="InterPro" id="IPR034750">
    <property type="entry name" value="CULT"/>
</dbReference>
<accession>A0A0G4G937</accession>
<keyword evidence="1" id="KW-0812">Transmembrane</keyword>
<dbReference type="Gene3D" id="2.170.150.20">
    <property type="entry name" value="Peptide methionine sulfoxide reductase"/>
    <property type="match status" value="1"/>
</dbReference>
<keyword evidence="4" id="KW-1185">Reference proteome</keyword>
<feature type="transmembrane region" description="Helical" evidence="1">
    <location>
        <begin position="286"/>
        <end position="306"/>
    </location>
</feature>
<dbReference type="InParanoid" id="A0A0G4G937"/>
<keyword evidence="1" id="KW-0472">Membrane</keyword>